<dbReference type="EMBL" id="CAMXCT010006522">
    <property type="protein sequence ID" value="CAI4015259.1"/>
    <property type="molecule type" value="Genomic_DNA"/>
</dbReference>
<organism evidence="1">
    <name type="scientific">Cladocopium goreaui</name>
    <dbReference type="NCBI Taxonomy" id="2562237"/>
    <lineage>
        <taxon>Eukaryota</taxon>
        <taxon>Sar</taxon>
        <taxon>Alveolata</taxon>
        <taxon>Dinophyceae</taxon>
        <taxon>Suessiales</taxon>
        <taxon>Symbiodiniaceae</taxon>
        <taxon>Cladocopium</taxon>
    </lineage>
</organism>
<evidence type="ECO:0000313" key="1">
    <source>
        <dbReference type="EMBL" id="CAI4015259.1"/>
    </source>
</evidence>
<comment type="caution">
    <text evidence="1">The sequence shown here is derived from an EMBL/GenBank/DDBJ whole genome shotgun (WGS) entry which is preliminary data.</text>
</comment>
<sequence length="157" mass="17091">MKLTSLGVYDHLMPFVHRHIRDGILNGERLNDGTLSSGEQQLTVLVDVQVGDILAFSLLEGSESSPANVAWELSEPDGVVIYSAEYASIAGVKFPLLENFVVAGPAACIQNQASDLELYSSDIDFSSLYPKHLGILLRSGNLRYQEPQKNGIRIGSD</sequence>
<evidence type="ECO:0000313" key="3">
    <source>
        <dbReference type="Proteomes" id="UP001152797"/>
    </source>
</evidence>
<dbReference type="EMBL" id="CAMXCT030006522">
    <property type="protein sequence ID" value="CAL4802571.1"/>
    <property type="molecule type" value="Genomic_DNA"/>
</dbReference>
<reference evidence="2 3" key="2">
    <citation type="submission" date="2024-05" db="EMBL/GenBank/DDBJ databases">
        <authorList>
            <person name="Chen Y."/>
            <person name="Shah S."/>
            <person name="Dougan E. K."/>
            <person name="Thang M."/>
            <person name="Chan C."/>
        </authorList>
    </citation>
    <scope>NUCLEOTIDE SEQUENCE [LARGE SCALE GENOMIC DNA]</scope>
</reference>
<accession>A0A9P1DTF8</accession>
<keyword evidence="3" id="KW-1185">Reference proteome</keyword>
<gene>
    <name evidence="1" type="ORF">C1SCF055_LOCUS40096</name>
</gene>
<dbReference type="AlphaFoldDB" id="A0A9P1DTF8"/>
<dbReference type="Proteomes" id="UP001152797">
    <property type="component" value="Unassembled WGS sequence"/>
</dbReference>
<dbReference type="EMBL" id="CAMXCT020006522">
    <property type="protein sequence ID" value="CAL1168634.1"/>
    <property type="molecule type" value="Genomic_DNA"/>
</dbReference>
<name>A0A9P1DTF8_9DINO</name>
<proteinExistence type="predicted"/>
<reference evidence="1" key="1">
    <citation type="submission" date="2022-10" db="EMBL/GenBank/DDBJ databases">
        <authorList>
            <person name="Chen Y."/>
            <person name="Dougan E. K."/>
            <person name="Chan C."/>
            <person name="Rhodes N."/>
            <person name="Thang M."/>
        </authorList>
    </citation>
    <scope>NUCLEOTIDE SEQUENCE</scope>
</reference>
<evidence type="ECO:0000313" key="2">
    <source>
        <dbReference type="EMBL" id="CAL4802571.1"/>
    </source>
</evidence>
<protein>
    <submittedName>
        <fullName evidence="1">Uncharacterized protein</fullName>
    </submittedName>
</protein>